<sequence>MRLLFTALAAHGHTRPLLPLATAARAAGHQVDFATGPDMHPTLRKAGFEPLTAGTSIREAGARTIRDLFGTTPDDPGLTGERLARVGAETFGRTLPHRFLTDLAPLLERTAPDVVVLDSANSGAEIAARLAGIPALSHGIGPDTPAGFEEHERLLAEFSAELGLSAPEPGRTVPHLDIYPPSLHTAQARNDHRRFALRPVPQPENAPPPERLLHREPGHGLAYLSFGTGFGTAELLRETSAALARLPLHLLVATGPVDPAELGEQPDNVTVESWLPQSELLPHLDLIVHHGGSGTTLGALGAAVPQLLLPRGADQFANAEAIHASGAGESLLPEQLETEAVTAAARRLLADPAPREVANRLASEIAAMPSPEEVVGRLPELAER</sequence>
<feature type="domain" description="Erythromycin biosynthesis protein CIII-like C-terminal" evidence="1">
    <location>
        <begin position="258"/>
        <end position="381"/>
    </location>
</feature>
<dbReference type="InterPro" id="IPR010610">
    <property type="entry name" value="EryCIII-like_C"/>
</dbReference>
<evidence type="ECO:0000313" key="2">
    <source>
        <dbReference type="EMBL" id="NYH80882.1"/>
    </source>
</evidence>
<keyword evidence="2" id="KW-0808">Transferase</keyword>
<dbReference type="SUPFAM" id="SSF53756">
    <property type="entry name" value="UDP-Glycosyltransferase/glycogen phosphorylase"/>
    <property type="match status" value="1"/>
</dbReference>
<dbReference type="InterPro" id="IPR050426">
    <property type="entry name" value="Glycosyltransferase_28"/>
</dbReference>
<dbReference type="Proteomes" id="UP000548304">
    <property type="component" value="Unassembled WGS sequence"/>
</dbReference>
<dbReference type="InterPro" id="IPR002213">
    <property type="entry name" value="UDP_glucos_trans"/>
</dbReference>
<dbReference type="Gene3D" id="3.40.50.2000">
    <property type="entry name" value="Glycogen Phosphorylase B"/>
    <property type="match status" value="2"/>
</dbReference>
<dbReference type="RefSeq" id="WP_179537197.1">
    <property type="nucleotide sequence ID" value="NZ_JACBYW010000010.1"/>
</dbReference>
<evidence type="ECO:0000259" key="1">
    <source>
        <dbReference type="Pfam" id="PF06722"/>
    </source>
</evidence>
<dbReference type="EMBL" id="JACBYW010000010">
    <property type="protein sequence ID" value="NYH80882.1"/>
    <property type="molecule type" value="Genomic_DNA"/>
</dbReference>
<dbReference type="FunFam" id="3.40.50.2000:FF:000072">
    <property type="entry name" value="Glycosyl transferase"/>
    <property type="match status" value="1"/>
</dbReference>
<accession>A0A852Z4E4</accession>
<name>A0A852Z4E4_9ACTN</name>
<proteinExistence type="predicted"/>
<evidence type="ECO:0000313" key="3">
    <source>
        <dbReference type="Proteomes" id="UP000548304"/>
    </source>
</evidence>
<organism evidence="2 3">
    <name type="scientific">Actinopolyspora biskrensis</name>
    <dbReference type="NCBI Taxonomy" id="1470178"/>
    <lineage>
        <taxon>Bacteria</taxon>
        <taxon>Bacillati</taxon>
        <taxon>Actinomycetota</taxon>
        <taxon>Actinomycetes</taxon>
        <taxon>Actinopolysporales</taxon>
        <taxon>Actinopolysporaceae</taxon>
        <taxon>Actinopolyspora</taxon>
    </lineage>
</organism>
<dbReference type="AlphaFoldDB" id="A0A852Z4E4"/>
<protein>
    <submittedName>
        <fullName evidence="2">UDP:flavonoid glycosyltransferase YjiC (YdhE family)</fullName>
    </submittedName>
</protein>
<gene>
    <name evidence="2" type="ORF">FHR84_004254</name>
</gene>
<dbReference type="GO" id="GO:0016758">
    <property type="term" value="F:hexosyltransferase activity"/>
    <property type="evidence" value="ECO:0007669"/>
    <property type="project" value="UniProtKB-ARBA"/>
</dbReference>
<dbReference type="CDD" id="cd03784">
    <property type="entry name" value="GT1_Gtf-like"/>
    <property type="match status" value="1"/>
</dbReference>
<dbReference type="PANTHER" id="PTHR48050:SF13">
    <property type="entry name" value="STEROL 3-BETA-GLUCOSYLTRANSFERASE UGT80A2"/>
    <property type="match status" value="1"/>
</dbReference>
<dbReference type="GO" id="GO:0008194">
    <property type="term" value="F:UDP-glycosyltransferase activity"/>
    <property type="evidence" value="ECO:0007669"/>
    <property type="project" value="InterPro"/>
</dbReference>
<keyword evidence="3" id="KW-1185">Reference proteome</keyword>
<dbReference type="PANTHER" id="PTHR48050">
    <property type="entry name" value="STEROL 3-BETA-GLUCOSYLTRANSFERASE"/>
    <property type="match status" value="1"/>
</dbReference>
<reference evidence="2 3" key="1">
    <citation type="submission" date="2020-07" db="EMBL/GenBank/DDBJ databases">
        <title>Genomic Encyclopedia of Type Strains, Phase III (KMG-III): the genomes of soil and plant-associated and newly described type strains.</title>
        <authorList>
            <person name="Whitman W."/>
        </authorList>
    </citation>
    <scope>NUCLEOTIDE SEQUENCE [LARGE SCALE GENOMIC DNA]</scope>
    <source>
        <strain evidence="2 3">CECT 8576</strain>
    </source>
</reference>
<dbReference type="GO" id="GO:0017000">
    <property type="term" value="P:antibiotic biosynthetic process"/>
    <property type="evidence" value="ECO:0007669"/>
    <property type="project" value="UniProtKB-ARBA"/>
</dbReference>
<comment type="caution">
    <text evidence="2">The sequence shown here is derived from an EMBL/GenBank/DDBJ whole genome shotgun (WGS) entry which is preliminary data.</text>
</comment>
<dbReference type="Pfam" id="PF06722">
    <property type="entry name" value="EryCIII-like_C"/>
    <property type="match status" value="1"/>
</dbReference>